<keyword evidence="2" id="KW-1185">Reference proteome</keyword>
<reference evidence="1 2" key="1">
    <citation type="submission" date="2019-06" db="EMBL/GenBank/DDBJ databases">
        <title>Sequencing the genomes of 1000 actinobacteria strains.</title>
        <authorList>
            <person name="Klenk H.-P."/>
        </authorList>
    </citation>
    <scope>NUCLEOTIDE SEQUENCE [LARGE SCALE GENOMIC DNA]</scope>
    <source>
        <strain evidence="1 2">DSM 19560</strain>
    </source>
</reference>
<organism evidence="1 2">
    <name type="scientific">Rudaeicoccus suwonensis</name>
    <dbReference type="NCBI Taxonomy" id="657409"/>
    <lineage>
        <taxon>Bacteria</taxon>
        <taxon>Bacillati</taxon>
        <taxon>Actinomycetota</taxon>
        <taxon>Actinomycetes</taxon>
        <taxon>Micrococcales</taxon>
        <taxon>Dermacoccaceae</taxon>
        <taxon>Rudaeicoccus</taxon>
    </lineage>
</organism>
<name>A0A561DVD6_9MICO</name>
<evidence type="ECO:0008006" key="3">
    <source>
        <dbReference type="Google" id="ProtNLM"/>
    </source>
</evidence>
<comment type="caution">
    <text evidence="1">The sequence shown here is derived from an EMBL/GenBank/DDBJ whole genome shotgun (WGS) entry which is preliminary data.</text>
</comment>
<sequence length="106" mass="11733">MSVTDTALVYLHAATTGDCAMTKALTYHWENTTFAWCHDPKMLSYKDVQAPMFVPASEAGASVELVTFTMKTTAFPDHSLQAGVEPWSFDFVRTPAGWRVRDQGQG</sequence>
<evidence type="ECO:0000313" key="2">
    <source>
        <dbReference type="Proteomes" id="UP000318297"/>
    </source>
</evidence>
<protein>
    <recommendedName>
        <fullName evidence="3">SnoaL-like protein</fullName>
    </recommendedName>
</protein>
<proteinExistence type="predicted"/>
<accession>A0A561DVD6</accession>
<gene>
    <name evidence="1" type="ORF">BKA23_3508</name>
</gene>
<dbReference type="EMBL" id="VIVQ01000006">
    <property type="protein sequence ID" value="TWE07325.1"/>
    <property type="molecule type" value="Genomic_DNA"/>
</dbReference>
<dbReference type="AlphaFoldDB" id="A0A561DVD6"/>
<dbReference type="Proteomes" id="UP000318297">
    <property type="component" value="Unassembled WGS sequence"/>
</dbReference>
<evidence type="ECO:0000313" key="1">
    <source>
        <dbReference type="EMBL" id="TWE07325.1"/>
    </source>
</evidence>